<dbReference type="AlphaFoldDB" id="A0A7W8IS70"/>
<protein>
    <submittedName>
        <fullName evidence="2">Uncharacterized protein</fullName>
    </submittedName>
</protein>
<evidence type="ECO:0000313" key="2">
    <source>
        <dbReference type="EMBL" id="MBB5325682.1"/>
    </source>
</evidence>
<dbReference type="Proteomes" id="UP000520011">
    <property type="component" value="Unassembled WGS sequence"/>
</dbReference>
<name>A0A7W8IS70_9BACL</name>
<feature type="region of interest" description="Disordered" evidence="1">
    <location>
        <begin position="1"/>
        <end position="35"/>
    </location>
</feature>
<gene>
    <name evidence="2" type="ORF">HNQ34_002783</name>
</gene>
<dbReference type="EMBL" id="JACHEP010000019">
    <property type="protein sequence ID" value="MBB5325682.1"/>
    <property type="molecule type" value="Genomic_DNA"/>
</dbReference>
<proteinExistence type="predicted"/>
<accession>A0A7W8IS70</accession>
<evidence type="ECO:0000313" key="3">
    <source>
        <dbReference type="Proteomes" id="UP000520011"/>
    </source>
</evidence>
<sequence>MSKPFFTPIQNPAIFSQEAISDDNSKGNKRKKSQK</sequence>
<evidence type="ECO:0000256" key="1">
    <source>
        <dbReference type="SAM" id="MobiDB-lite"/>
    </source>
</evidence>
<reference evidence="2 3" key="1">
    <citation type="submission" date="2020-08" db="EMBL/GenBank/DDBJ databases">
        <title>Genomic Encyclopedia of Type Strains, Phase IV (KMG-IV): sequencing the most valuable type-strain genomes for metagenomic binning, comparative biology and taxonomic classification.</title>
        <authorList>
            <person name="Goeker M."/>
        </authorList>
    </citation>
    <scope>NUCLEOTIDE SEQUENCE [LARGE SCALE GENOMIC DNA]</scope>
    <source>
        <strain evidence="2 3">DSM 16325</strain>
    </source>
</reference>
<organism evidence="2 3">
    <name type="scientific">Anoxybacteroides tepidamans</name>
    <dbReference type="NCBI Taxonomy" id="265948"/>
    <lineage>
        <taxon>Bacteria</taxon>
        <taxon>Bacillati</taxon>
        <taxon>Bacillota</taxon>
        <taxon>Bacilli</taxon>
        <taxon>Bacillales</taxon>
        <taxon>Anoxybacillaceae</taxon>
        <taxon>Anoxybacteroides</taxon>
    </lineage>
</organism>
<comment type="caution">
    <text evidence="2">The sequence shown here is derived from an EMBL/GenBank/DDBJ whole genome shotgun (WGS) entry which is preliminary data.</text>
</comment>
<keyword evidence="3" id="KW-1185">Reference proteome</keyword>